<protein>
    <submittedName>
        <fullName evidence="4">YafY family transcriptional regulator</fullName>
    </submittedName>
</protein>
<proteinExistence type="predicted"/>
<organism evidence="4 5">
    <name type="scientific">Pelagicoccus mobilis</name>
    <dbReference type="NCBI Taxonomy" id="415221"/>
    <lineage>
        <taxon>Bacteria</taxon>
        <taxon>Pseudomonadati</taxon>
        <taxon>Verrucomicrobiota</taxon>
        <taxon>Opitutia</taxon>
        <taxon>Puniceicoccales</taxon>
        <taxon>Pelagicoccaceae</taxon>
        <taxon>Pelagicoccus</taxon>
    </lineage>
</organism>
<dbReference type="AlphaFoldDB" id="A0A934RYV3"/>
<evidence type="ECO:0000313" key="4">
    <source>
        <dbReference type="EMBL" id="MBK1879257.1"/>
    </source>
</evidence>
<dbReference type="InterPro" id="IPR051534">
    <property type="entry name" value="CBASS_pafABC_assoc_protein"/>
</dbReference>
<reference evidence="4" key="1">
    <citation type="submission" date="2021-01" db="EMBL/GenBank/DDBJ databases">
        <title>Modified the classification status of verrucomicrobia.</title>
        <authorList>
            <person name="Feng X."/>
        </authorList>
    </citation>
    <scope>NUCLEOTIDE SEQUENCE</scope>
    <source>
        <strain evidence="4">KCTC 13126</strain>
    </source>
</reference>
<evidence type="ECO:0000313" key="5">
    <source>
        <dbReference type="Proteomes" id="UP000617628"/>
    </source>
</evidence>
<sequence length="320" mass="36335">MNRIDRLMGTMLLLQSRRVTRAEDIAEHFEISLRTVYRDVAALSEIGIPVIAEAGVGYSLMKGYLLPPIMFSEDEAAALGMAAMSLSRTSDPSLDASIQSALLKVKAALPERQRARLERVEESVVFGWDSYADKPEGKIASLVDLQKCLAEQRALRITYKTGGRGEVTTREVEPLGLIHYLDYWHVIAWCRLRQDYRDFRLDRIQKLDFLDVEVRRPSGFDLQQYLKSQRTEEVSLEVKVFFDSYALCRAKREWSLGLVAEEELAGGAILTLSTGDYDWMTGWLLSFREKARVIEPQTMRDLLVEEARRLAMHHAGGGSV</sequence>
<dbReference type="Pfam" id="PF25583">
    <property type="entry name" value="WCX"/>
    <property type="match status" value="1"/>
</dbReference>
<gene>
    <name evidence="4" type="ORF">JIN87_20390</name>
</gene>
<dbReference type="SUPFAM" id="SSF46785">
    <property type="entry name" value="Winged helix' DNA-binding domain"/>
    <property type="match status" value="1"/>
</dbReference>
<dbReference type="InterPro" id="IPR036388">
    <property type="entry name" value="WH-like_DNA-bd_sf"/>
</dbReference>
<dbReference type="PIRSF" id="PIRSF016838">
    <property type="entry name" value="PafC"/>
    <property type="match status" value="1"/>
</dbReference>
<dbReference type="InterPro" id="IPR026881">
    <property type="entry name" value="WYL_dom"/>
</dbReference>
<feature type="domain" description="WYL" evidence="2">
    <location>
        <begin position="143"/>
        <end position="207"/>
    </location>
</feature>
<evidence type="ECO:0000259" key="3">
    <source>
        <dbReference type="Pfam" id="PF25583"/>
    </source>
</evidence>
<dbReference type="Proteomes" id="UP000617628">
    <property type="component" value="Unassembled WGS sequence"/>
</dbReference>
<dbReference type="InterPro" id="IPR013196">
    <property type="entry name" value="HTH_11"/>
</dbReference>
<accession>A0A934RYV3</accession>
<dbReference type="PANTHER" id="PTHR34580:SF3">
    <property type="entry name" value="PROTEIN PAFB"/>
    <property type="match status" value="1"/>
</dbReference>
<dbReference type="InterPro" id="IPR057727">
    <property type="entry name" value="WCX_dom"/>
</dbReference>
<dbReference type="InterPro" id="IPR028349">
    <property type="entry name" value="PafC-like"/>
</dbReference>
<keyword evidence="5" id="KW-1185">Reference proteome</keyword>
<dbReference type="Pfam" id="PF13280">
    <property type="entry name" value="WYL"/>
    <property type="match status" value="1"/>
</dbReference>
<dbReference type="PROSITE" id="PS52050">
    <property type="entry name" value="WYL"/>
    <property type="match status" value="1"/>
</dbReference>
<name>A0A934RYV3_9BACT</name>
<comment type="caution">
    <text evidence="4">The sequence shown here is derived from an EMBL/GenBank/DDBJ whole genome shotgun (WGS) entry which is preliminary data.</text>
</comment>
<dbReference type="Gene3D" id="1.10.10.10">
    <property type="entry name" value="Winged helix-like DNA-binding domain superfamily/Winged helix DNA-binding domain"/>
    <property type="match status" value="1"/>
</dbReference>
<feature type="domain" description="WCX" evidence="3">
    <location>
        <begin position="237"/>
        <end position="311"/>
    </location>
</feature>
<evidence type="ECO:0000259" key="1">
    <source>
        <dbReference type="Pfam" id="PF08279"/>
    </source>
</evidence>
<dbReference type="Pfam" id="PF08279">
    <property type="entry name" value="HTH_11"/>
    <property type="match status" value="1"/>
</dbReference>
<dbReference type="PANTHER" id="PTHR34580">
    <property type="match status" value="1"/>
</dbReference>
<dbReference type="RefSeq" id="WP_200357470.1">
    <property type="nucleotide sequence ID" value="NZ_JAENIL010000044.1"/>
</dbReference>
<feature type="domain" description="Helix-turn-helix type 11" evidence="1">
    <location>
        <begin position="12"/>
        <end position="58"/>
    </location>
</feature>
<dbReference type="EMBL" id="JAENIL010000044">
    <property type="protein sequence ID" value="MBK1879257.1"/>
    <property type="molecule type" value="Genomic_DNA"/>
</dbReference>
<dbReference type="InterPro" id="IPR036390">
    <property type="entry name" value="WH_DNA-bd_sf"/>
</dbReference>
<evidence type="ECO:0000259" key="2">
    <source>
        <dbReference type="Pfam" id="PF13280"/>
    </source>
</evidence>